<evidence type="ECO:0000256" key="9">
    <source>
        <dbReference type="SAM" id="MobiDB-lite"/>
    </source>
</evidence>
<feature type="region of interest" description="Disordered" evidence="9">
    <location>
        <begin position="43"/>
        <end position="71"/>
    </location>
</feature>
<dbReference type="PANTHER" id="PTHR14196:SF12">
    <property type="entry name" value="ZINC FINGER PROTEIN 208-LIKE"/>
    <property type="match status" value="1"/>
</dbReference>
<evidence type="ECO:0000256" key="2">
    <source>
        <dbReference type="ARBA" id="ARBA00022723"/>
    </source>
</evidence>
<dbReference type="SMART" id="SM00355">
    <property type="entry name" value="ZnF_C2H2"/>
    <property type="match status" value="2"/>
</dbReference>
<dbReference type="InterPro" id="IPR013087">
    <property type="entry name" value="Znf_C2H2_type"/>
</dbReference>
<evidence type="ECO:0000256" key="3">
    <source>
        <dbReference type="ARBA" id="ARBA00022737"/>
    </source>
</evidence>
<proteinExistence type="predicted"/>
<keyword evidence="6" id="KW-0238">DNA-binding</keyword>
<dbReference type="OrthoDB" id="6077919at2759"/>
<dbReference type="GO" id="GO:0000977">
    <property type="term" value="F:RNA polymerase II transcription regulatory region sequence-specific DNA binding"/>
    <property type="evidence" value="ECO:0007669"/>
    <property type="project" value="TreeGrafter"/>
</dbReference>
<keyword evidence="5" id="KW-0862">Zinc</keyword>
<dbReference type="AlphaFoldDB" id="A0A9Q9XZ63"/>
<evidence type="ECO:0000256" key="5">
    <source>
        <dbReference type="ARBA" id="ARBA00022833"/>
    </source>
</evidence>
<feature type="compositionally biased region" description="Basic and acidic residues" evidence="9">
    <location>
        <begin position="48"/>
        <end position="57"/>
    </location>
</feature>
<keyword evidence="3" id="KW-0677">Repeat</keyword>
<dbReference type="InterPro" id="IPR050717">
    <property type="entry name" value="C2H2-ZF_Transcription_Reg"/>
</dbReference>
<keyword evidence="2" id="KW-0479">Metal-binding</keyword>
<evidence type="ECO:0000259" key="10">
    <source>
        <dbReference type="PROSITE" id="PS50157"/>
    </source>
</evidence>
<dbReference type="FunFam" id="3.30.160.60:FF:000328">
    <property type="entry name" value="Zinc finger protein 1079"/>
    <property type="match status" value="1"/>
</dbReference>
<dbReference type="GeneID" id="109076728"/>
<evidence type="ECO:0000256" key="4">
    <source>
        <dbReference type="ARBA" id="ARBA00022771"/>
    </source>
</evidence>
<evidence type="ECO:0000256" key="7">
    <source>
        <dbReference type="ARBA" id="ARBA00023242"/>
    </source>
</evidence>
<protein>
    <submittedName>
        <fullName evidence="11">Zinc finger protein 260-like</fullName>
    </submittedName>
</protein>
<dbReference type="PROSITE" id="PS50157">
    <property type="entry name" value="ZINC_FINGER_C2H2_2"/>
    <property type="match status" value="2"/>
</dbReference>
<gene>
    <name evidence="11" type="primary">LOC109076728</name>
</gene>
<dbReference type="GO" id="GO:0005634">
    <property type="term" value="C:nucleus"/>
    <property type="evidence" value="ECO:0007669"/>
    <property type="project" value="UniProtKB-SubCell"/>
</dbReference>
<accession>A0A9Q9XZ63</accession>
<name>A0A9Q9XZ63_CYPCA</name>
<reference evidence="11" key="1">
    <citation type="submission" date="2025-08" db="UniProtKB">
        <authorList>
            <consortium name="RefSeq"/>
        </authorList>
    </citation>
    <scope>IDENTIFICATION</scope>
    <source>
        <tissue evidence="11">Muscle</tissue>
    </source>
</reference>
<comment type="subcellular location">
    <subcellularLocation>
        <location evidence="1">Nucleus</location>
    </subcellularLocation>
</comment>
<dbReference type="FunFam" id="3.30.160.60:FF:001450">
    <property type="entry name" value="zinc finger protein 774"/>
    <property type="match status" value="1"/>
</dbReference>
<keyword evidence="7" id="KW-0539">Nucleus</keyword>
<dbReference type="Pfam" id="PF13465">
    <property type="entry name" value="zf-H2C2_2"/>
    <property type="match status" value="1"/>
</dbReference>
<feature type="domain" description="C2H2-type" evidence="10">
    <location>
        <begin position="109"/>
        <end position="136"/>
    </location>
</feature>
<evidence type="ECO:0000256" key="6">
    <source>
        <dbReference type="ARBA" id="ARBA00023125"/>
    </source>
</evidence>
<dbReference type="PANTHER" id="PTHR14196">
    <property type="entry name" value="ODD-SKIPPED - RELATED"/>
    <property type="match status" value="1"/>
</dbReference>
<dbReference type="RefSeq" id="XP_042610713.1">
    <property type="nucleotide sequence ID" value="XM_042754779.1"/>
</dbReference>
<dbReference type="FunFam" id="3.30.160.60:FF:000912">
    <property type="entry name" value="Zinc finger protein 660"/>
    <property type="match status" value="1"/>
</dbReference>
<evidence type="ECO:0000256" key="8">
    <source>
        <dbReference type="PROSITE-ProRule" id="PRU00042"/>
    </source>
</evidence>
<keyword evidence="4 8" id="KW-0863">Zinc-finger</keyword>
<dbReference type="GO" id="GO:0008270">
    <property type="term" value="F:zinc ion binding"/>
    <property type="evidence" value="ECO:0007669"/>
    <property type="project" value="UniProtKB-KW"/>
</dbReference>
<dbReference type="PROSITE" id="PS00028">
    <property type="entry name" value="ZINC_FINGER_C2H2_1"/>
    <property type="match status" value="2"/>
</dbReference>
<feature type="domain" description="C2H2-type" evidence="10">
    <location>
        <begin position="81"/>
        <end position="108"/>
    </location>
</feature>
<dbReference type="KEGG" id="ccar:109076728"/>
<evidence type="ECO:0000256" key="1">
    <source>
        <dbReference type="ARBA" id="ARBA00004123"/>
    </source>
</evidence>
<dbReference type="Proteomes" id="UP001155660">
    <property type="component" value="Unplaced"/>
</dbReference>
<dbReference type="GO" id="GO:0000981">
    <property type="term" value="F:DNA-binding transcription factor activity, RNA polymerase II-specific"/>
    <property type="evidence" value="ECO:0007669"/>
    <property type="project" value="TreeGrafter"/>
</dbReference>
<organism evidence="11">
    <name type="scientific">Cyprinus carpio</name>
    <name type="common">Common carp</name>
    <dbReference type="NCBI Taxonomy" id="7962"/>
    <lineage>
        <taxon>Eukaryota</taxon>
        <taxon>Metazoa</taxon>
        <taxon>Chordata</taxon>
        <taxon>Craniata</taxon>
        <taxon>Vertebrata</taxon>
        <taxon>Euteleostomi</taxon>
        <taxon>Actinopterygii</taxon>
        <taxon>Neopterygii</taxon>
        <taxon>Teleostei</taxon>
        <taxon>Ostariophysi</taxon>
        <taxon>Cypriniformes</taxon>
        <taxon>Cyprinidae</taxon>
        <taxon>Cyprininae</taxon>
        <taxon>Cyprinus</taxon>
    </lineage>
</organism>
<sequence>MAYIKEESEDFRIEEVFSLKQEETEEQTDLLVLKEENQDLNEMEQTDQYEKHHDFITGKKSTQTKTSIRKRAQKTKSNSCFTCHHCGRSFGEKRKLQMHMRVHTGERPFPCQQCGKRFTQQGALNRHMRTHTGEKPYTCQQCGNGFNQKGTLKIT</sequence>
<evidence type="ECO:0000313" key="11">
    <source>
        <dbReference type="RefSeq" id="XP_042610713.1"/>
    </source>
</evidence>